<dbReference type="Pfam" id="PF13560">
    <property type="entry name" value="HTH_31"/>
    <property type="match status" value="1"/>
</dbReference>
<dbReference type="RefSeq" id="WP_182313879.1">
    <property type="nucleotide sequence ID" value="NZ_BAAATA010000027.1"/>
</dbReference>
<dbReference type="SMART" id="SM00530">
    <property type="entry name" value="HTH_XRE"/>
    <property type="match status" value="1"/>
</dbReference>
<dbReference type="PROSITE" id="PS50943">
    <property type="entry name" value="HTH_CROC1"/>
    <property type="match status" value="1"/>
</dbReference>
<gene>
    <name evidence="2" type="ORF">GCM10010406_40210</name>
</gene>
<evidence type="ECO:0000259" key="1">
    <source>
        <dbReference type="PROSITE" id="PS50943"/>
    </source>
</evidence>
<proteinExistence type="predicted"/>
<sequence>MSKHYRWQTTLDARRAADPGIDAPERIAAARETREKAVLGHLLGELRKERGLTQADVAAAMGVSQVRVSRMENGEIDRMQVDSIASYIAALGGHLRLVADFGPTSTTFADYTDRLSA</sequence>
<keyword evidence="3" id="KW-1185">Reference proteome</keyword>
<accession>A0ABP5ZJ68</accession>
<dbReference type="EMBL" id="BAAATA010000027">
    <property type="protein sequence ID" value="GAA2499641.1"/>
    <property type="molecule type" value="Genomic_DNA"/>
</dbReference>
<name>A0ABP5ZJ68_9ACTN</name>
<dbReference type="InterPro" id="IPR000943">
    <property type="entry name" value="RNA_pol_sigma70"/>
</dbReference>
<reference evidence="3" key="1">
    <citation type="journal article" date="2019" name="Int. J. Syst. Evol. Microbiol.">
        <title>The Global Catalogue of Microorganisms (GCM) 10K type strain sequencing project: providing services to taxonomists for standard genome sequencing and annotation.</title>
        <authorList>
            <consortium name="The Broad Institute Genomics Platform"/>
            <consortium name="The Broad Institute Genome Sequencing Center for Infectious Disease"/>
            <person name="Wu L."/>
            <person name="Ma J."/>
        </authorList>
    </citation>
    <scope>NUCLEOTIDE SEQUENCE [LARGE SCALE GENOMIC DNA]</scope>
    <source>
        <strain evidence="3">JCM 6307</strain>
    </source>
</reference>
<protein>
    <recommendedName>
        <fullName evidence="1">HTH cro/C1-type domain-containing protein</fullName>
    </recommendedName>
</protein>
<dbReference type="Gene3D" id="1.10.260.40">
    <property type="entry name" value="lambda repressor-like DNA-binding domains"/>
    <property type="match status" value="1"/>
</dbReference>
<dbReference type="InterPro" id="IPR010982">
    <property type="entry name" value="Lambda_DNA-bd_dom_sf"/>
</dbReference>
<organism evidence="2 3">
    <name type="scientific">Streptomyces thermolineatus</name>
    <dbReference type="NCBI Taxonomy" id="44033"/>
    <lineage>
        <taxon>Bacteria</taxon>
        <taxon>Bacillati</taxon>
        <taxon>Actinomycetota</taxon>
        <taxon>Actinomycetes</taxon>
        <taxon>Kitasatosporales</taxon>
        <taxon>Streptomycetaceae</taxon>
        <taxon>Streptomyces</taxon>
    </lineage>
</organism>
<evidence type="ECO:0000313" key="3">
    <source>
        <dbReference type="Proteomes" id="UP001501358"/>
    </source>
</evidence>
<evidence type="ECO:0000313" key="2">
    <source>
        <dbReference type="EMBL" id="GAA2499641.1"/>
    </source>
</evidence>
<dbReference type="Proteomes" id="UP001501358">
    <property type="component" value="Unassembled WGS sequence"/>
</dbReference>
<dbReference type="CDD" id="cd00093">
    <property type="entry name" value="HTH_XRE"/>
    <property type="match status" value="1"/>
</dbReference>
<feature type="domain" description="HTH cro/C1-type" evidence="1">
    <location>
        <begin position="45"/>
        <end position="98"/>
    </location>
</feature>
<dbReference type="InterPro" id="IPR001387">
    <property type="entry name" value="Cro/C1-type_HTH"/>
</dbReference>
<comment type="caution">
    <text evidence="2">The sequence shown here is derived from an EMBL/GenBank/DDBJ whole genome shotgun (WGS) entry which is preliminary data.</text>
</comment>
<dbReference type="PROSITE" id="PS00716">
    <property type="entry name" value="SIGMA70_2"/>
    <property type="match status" value="1"/>
</dbReference>
<dbReference type="SUPFAM" id="SSF47413">
    <property type="entry name" value="lambda repressor-like DNA-binding domains"/>
    <property type="match status" value="1"/>
</dbReference>